<gene>
    <name evidence="2" type="ORF">Mrose_03589</name>
</gene>
<proteinExistence type="predicted"/>
<dbReference type="AlphaFoldDB" id="A0A399ECW4"/>
<comment type="caution">
    <text evidence="2">The sequence shown here is derived from an EMBL/GenBank/DDBJ whole genome shotgun (WGS) entry which is preliminary data.</text>
</comment>
<keyword evidence="1" id="KW-1133">Transmembrane helix</keyword>
<reference evidence="2 3" key="1">
    <citation type="submission" date="2018-08" db="EMBL/GenBank/DDBJ databases">
        <title>Meiothermus roseus NBRC 110900 genome sequencing project.</title>
        <authorList>
            <person name="Da Costa M.S."/>
            <person name="Albuquerque L."/>
            <person name="Raposo P."/>
            <person name="Froufe H.J.C."/>
            <person name="Barroso C.S."/>
            <person name="Egas C."/>
        </authorList>
    </citation>
    <scope>NUCLEOTIDE SEQUENCE [LARGE SCALE GENOMIC DNA]</scope>
    <source>
        <strain evidence="2 3">NBRC 110900</strain>
    </source>
</reference>
<organism evidence="2 3">
    <name type="scientific">Calidithermus roseus</name>
    <dbReference type="NCBI Taxonomy" id="1644118"/>
    <lineage>
        <taxon>Bacteria</taxon>
        <taxon>Thermotogati</taxon>
        <taxon>Deinococcota</taxon>
        <taxon>Deinococci</taxon>
        <taxon>Thermales</taxon>
        <taxon>Thermaceae</taxon>
        <taxon>Calidithermus</taxon>
    </lineage>
</organism>
<evidence type="ECO:0000313" key="3">
    <source>
        <dbReference type="Proteomes" id="UP000265341"/>
    </source>
</evidence>
<protein>
    <submittedName>
        <fullName evidence="2">Uncharacterized protein</fullName>
    </submittedName>
</protein>
<feature type="transmembrane region" description="Helical" evidence="1">
    <location>
        <begin position="33"/>
        <end position="55"/>
    </location>
</feature>
<dbReference type="EMBL" id="QWLA01000160">
    <property type="protein sequence ID" value="RIH81373.1"/>
    <property type="molecule type" value="Genomic_DNA"/>
</dbReference>
<keyword evidence="3" id="KW-1185">Reference proteome</keyword>
<keyword evidence="1" id="KW-0812">Transmembrane</keyword>
<accession>A0A399ECW4</accession>
<sequence length="68" mass="7337">MADHSLECSSVESASGLSLTCSIWFSNPTSPSLLLISSGTVGSEAIAWMLFWMYLRVRMPISCSTSMA</sequence>
<dbReference type="Proteomes" id="UP000265341">
    <property type="component" value="Unassembled WGS sequence"/>
</dbReference>
<keyword evidence="1" id="KW-0472">Membrane</keyword>
<evidence type="ECO:0000256" key="1">
    <source>
        <dbReference type="SAM" id="Phobius"/>
    </source>
</evidence>
<evidence type="ECO:0000313" key="2">
    <source>
        <dbReference type="EMBL" id="RIH81373.1"/>
    </source>
</evidence>
<name>A0A399ECW4_9DEIN</name>